<dbReference type="EMBL" id="JAGFNP010000003">
    <property type="protein sequence ID" value="MBO3732789.1"/>
    <property type="molecule type" value="Genomic_DNA"/>
</dbReference>
<proteinExistence type="predicted"/>
<dbReference type="Proteomes" id="UP000681341">
    <property type="component" value="Unassembled WGS sequence"/>
</dbReference>
<gene>
    <name evidence="1" type="ORF">J5V16_08130</name>
</gene>
<accession>A0ABS3U204</accession>
<name>A0ABS3U204_9ACTN</name>
<comment type="caution">
    <text evidence="1">The sequence shown here is derived from an EMBL/GenBank/DDBJ whole genome shotgun (WGS) entry which is preliminary data.</text>
</comment>
<sequence length="830" mass="91858">MEIKMKFETVPVQVALRPPRVVILFDGGEHWNYWARTAFHCATRVWGGRGFVVIPHHDGIVRPDLLAMVRAYDPDYVLTLERTVADMEQISPGSCIKLATETSEAEREQRLSESGAFPIEDPSDRAARDQVTEFCSPYRRREEGGAWDEAATHISATEVWHTLTAIEKSTNQPEWPQVYISAPEHWGGALGVALAARCGAGKRPLAGTDPNLPRDQEHVLWNWLLSNDRNPGDQLKLVNHELAYWTHPQAGHPSGGDHQYPTAFVRTLSGLTHIYNAAERRKTVDLVLGDTADDFALAHISERLYGRSVWLPYSRWSEMQEDPSYDHLHTLVSGLARKRRALAISSFSQPDEELQALAVSLQNPPFVALVSEQQQALVTRHQQAVRVEPAAALPESAWFLAVEEQYDIEHPVGVHRTAQGAIEMVAGQRYPDIAHPHLVGCDELQWQVEVFFIPNGLPGGRGIDGHDLLASGQSRHHTWMRSGRDGISFESGKWDLVLSGSSRASSLARPRLRQPSLAAWADLVAAESAMTMEYSPAGSRFLALARLWGSPEAVAEAIASPMRKVFKAFSPTGKASKDAYPNREGVVLGSPGLTDGTREGYLCFDGMLKYRGIEDVGLLRGEVDSLLELGVLKRGLILKCAHCGRPAFIAIDALAQLNKCLRCDGSSQLVSPSWGKTTEPPWFYDLHPIVRDFLNENGDVPVLLAHHLRGNSRTYTDAPEMELFSEGKRKAEADLIALSNRKVLIAEAKSSNTLGADRGQRNDAARKKALLADVLHADEIVLGTTHDTWQTASIQAIQTAVAERKWSWAVARIRTVTGLGTEHIEDTYVR</sequence>
<keyword evidence="2" id="KW-1185">Reference proteome</keyword>
<organism evidence="1 2">
    <name type="scientific">Glycomyces niveus</name>
    <dbReference type="NCBI Taxonomy" id="2820287"/>
    <lineage>
        <taxon>Bacteria</taxon>
        <taxon>Bacillati</taxon>
        <taxon>Actinomycetota</taxon>
        <taxon>Actinomycetes</taxon>
        <taxon>Glycomycetales</taxon>
        <taxon>Glycomycetaceae</taxon>
        <taxon>Glycomyces</taxon>
    </lineage>
</organism>
<evidence type="ECO:0000313" key="2">
    <source>
        <dbReference type="Proteomes" id="UP000681341"/>
    </source>
</evidence>
<evidence type="ECO:0000313" key="1">
    <source>
        <dbReference type="EMBL" id="MBO3732789.1"/>
    </source>
</evidence>
<dbReference type="RefSeq" id="WP_208495567.1">
    <property type="nucleotide sequence ID" value="NZ_JAGFNP010000003.1"/>
</dbReference>
<reference evidence="1 2" key="1">
    <citation type="submission" date="2021-03" db="EMBL/GenBank/DDBJ databases">
        <title>Glycomyces sp. nov., a novel actinomycete isolated from soil.</title>
        <authorList>
            <person name="Yang X."/>
            <person name="Xu X."/>
        </authorList>
    </citation>
    <scope>NUCLEOTIDE SEQUENCE [LARGE SCALE GENOMIC DNA]</scope>
    <source>
        <strain evidence="1 2">NEAU-S30</strain>
    </source>
</reference>
<protein>
    <submittedName>
        <fullName evidence="1">Uncharacterized protein</fullName>
    </submittedName>
</protein>